<accession>A0A0E9RX28</accession>
<protein>
    <submittedName>
        <fullName evidence="1">Uncharacterized protein</fullName>
    </submittedName>
</protein>
<sequence>MREYSVRVLSCMALHFILVRIIRLTSFGTVCLKPCFMVHHLQ</sequence>
<evidence type="ECO:0000313" key="1">
    <source>
        <dbReference type="EMBL" id="JAH33427.1"/>
    </source>
</evidence>
<dbReference type="EMBL" id="GBXM01075150">
    <property type="protein sequence ID" value="JAH33427.1"/>
    <property type="molecule type" value="Transcribed_RNA"/>
</dbReference>
<proteinExistence type="predicted"/>
<reference evidence="1" key="2">
    <citation type="journal article" date="2015" name="Fish Shellfish Immunol.">
        <title>Early steps in the European eel (Anguilla anguilla)-Vibrio vulnificus interaction in the gills: Role of the RtxA13 toxin.</title>
        <authorList>
            <person name="Callol A."/>
            <person name="Pajuelo D."/>
            <person name="Ebbesson L."/>
            <person name="Teles M."/>
            <person name="MacKenzie S."/>
            <person name="Amaro C."/>
        </authorList>
    </citation>
    <scope>NUCLEOTIDE SEQUENCE</scope>
</reference>
<dbReference type="AlphaFoldDB" id="A0A0E9RX28"/>
<organism evidence="1">
    <name type="scientific">Anguilla anguilla</name>
    <name type="common">European freshwater eel</name>
    <name type="synonym">Muraena anguilla</name>
    <dbReference type="NCBI Taxonomy" id="7936"/>
    <lineage>
        <taxon>Eukaryota</taxon>
        <taxon>Metazoa</taxon>
        <taxon>Chordata</taxon>
        <taxon>Craniata</taxon>
        <taxon>Vertebrata</taxon>
        <taxon>Euteleostomi</taxon>
        <taxon>Actinopterygii</taxon>
        <taxon>Neopterygii</taxon>
        <taxon>Teleostei</taxon>
        <taxon>Anguilliformes</taxon>
        <taxon>Anguillidae</taxon>
        <taxon>Anguilla</taxon>
    </lineage>
</organism>
<name>A0A0E9RX28_ANGAN</name>
<reference evidence="1" key="1">
    <citation type="submission" date="2014-11" db="EMBL/GenBank/DDBJ databases">
        <authorList>
            <person name="Amaro Gonzalez C."/>
        </authorList>
    </citation>
    <scope>NUCLEOTIDE SEQUENCE</scope>
</reference>